<keyword evidence="4" id="KW-1185">Reference proteome</keyword>
<proteinExistence type="predicted"/>
<evidence type="ECO:0000313" key="4">
    <source>
        <dbReference type="Proteomes" id="UP001596353"/>
    </source>
</evidence>
<reference evidence="4" key="1">
    <citation type="journal article" date="2019" name="Int. J. Syst. Evol. Microbiol.">
        <title>The Global Catalogue of Microorganisms (GCM) 10K type strain sequencing project: providing services to taxonomists for standard genome sequencing and annotation.</title>
        <authorList>
            <consortium name="The Broad Institute Genomics Platform"/>
            <consortium name="The Broad Institute Genome Sequencing Center for Infectious Disease"/>
            <person name="Wu L."/>
            <person name="Ma J."/>
        </authorList>
    </citation>
    <scope>NUCLEOTIDE SEQUENCE [LARGE SCALE GENOMIC DNA]</scope>
    <source>
        <strain evidence="4">CCUG 66188</strain>
    </source>
</reference>
<evidence type="ECO:0000259" key="2">
    <source>
        <dbReference type="Pfam" id="PF10073"/>
    </source>
</evidence>
<dbReference type="Pfam" id="PF10073">
    <property type="entry name" value="GapR_DNA-bd"/>
    <property type="match status" value="1"/>
</dbReference>
<accession>A0ABW2B5L7</accession>
<organism evidence="3 4">
    <name type="scientific">Sulfitobacter porphyrae</name>
    <dbReference type="NCBI Taxonomy" id="1246864"/>
    <lineage>
        <taxon>Bacteria</taxon>
        <taxon>Pseudomonadati</taxon>
        <taxon>Pseudomonadota</taxon>
        <taxon>Alphaproteobacteria</taxon>
        <taxon>Rhodobacterales</taxon>
        <taxon>Roseobacteraceae</taxon>
        <taxon>Sulfitobacter</taxon>
    </lineage>
</organism>
<comment type="caution">
    <text evidence="3">The sequence shown here is derived from an EMBL/GenBank/DDBJ whole genome shotgun (WGS) entry which is preliminary data.</text>
</comment>
<name>A0ABW2B5L7_9RHOB</name>
<feature type="coiled-coil region" evidence="1">
    <location>
        <begin position="20"/>
        <end position="54"/>
    </location>
</feature>
<dbReference type="Proteomes" id="UP001596353">
    <property type="component" value="Unassembled WGS sequence"/>
</dbReference>
<protein>
    <submittedName>
        <fullName evidence="3">DUF2312 domain-containing protein</fullName>
    </submittedName>
</protein>
<keyword evidence="1" id="KW-0175">Coiled coil</keyword>
<evidence type="ECO:0000313" key="3">
    <source>
        <dbReference type="EMBL" id="MFC6760466.1"/>
    </source>
</evidence>
<gene>
    <name evidence="3" type="ORF">ACFQFQ_14715</name>
</gene>
<feature type="domain" description="GapR-like DNA-binding" evidence="2">
    <location>
        <begin position="23"/>
        <end position="94"/>
    </location>
</feature>
<dbReference type="InterPro" id="IPR046367">
    <property type="entry name" value="GapR-like_DNA-bd"/>
</dbReference>
<evidence type="ECO:0000256" key="1">
    <source>
        <dbReference type="SAM" id="Coils"/>
    </source>
</evidence>
<dbReference type="EMBL" id="JBHSWG010000001">
    <property type="protein sequence ID" value="MFC6760466.1"/>
    <property type="molecule type" value="Genomic_DNA"/>
</dbReference>
<sequence>MTQPKGDLVEKIETPGDASFRVASNELRQFIERIERLEAEKKDIADQIKEVFGEAKSRGYLVMAIRKIIALRKRDKDDVAEEEAVIQMYKEALGMG</sequence>
<dbReference type="NCBIfam" id="NF010247">
    <property type="entry name" value="PRK13694.1"/>
    <property type="match status" value="1"/>
</dbReference>